<dbReference type="Gene3D" id="3.90.1600.10">
    <property type="entry name" value="Palm domain of DNA polymerase"/>
    <property type="match status" value="1"/>
</dbReference>
<dbReference type="KEGG" id="vg:40069635"/>
<keyword evidence="1" id="KW-0540">Nuclease</keyword>
<proteinExistence type="predicted"/>
<accession>A0A141HR64</accession>
<protein>
    <submittedName>
        <fullName evidence="3">DNA polymerase</fullName>
    </submittedName>
</protein>
<evidence type="ECO:0000256" key="2">
    <source>
        <dbReference type="ARBA" id="ARBA00022801"/>
    </source>
</evidence>
<evidence type="ECO:0000313" key="4">
    <source>
        <dbReference type="Proteomes" id="UP000221857"/>
    </source>
</evidence>
<sequence>MNQQSTWIYDEESYPNLFLLSAKNPFTKERKKFQISCLADERGDLAKWLLNDVENMIGFNNLFYDYPVLHHLITKCMNMSAQDSCLSIFKFGDKKIKTQGSGFSKAITPLRKQIDLFKINHFDNKAKMTSLKLLQFNLRLNNIQELPYPVGTYLTREEIYKVIEYCDNDVDATELTFFKTLPGIELREVLSPKYNIDFTNFNDVKIGEHIFISKIIQKAGEHLIYTEFETQSGGIRKLPRNTIRESINIGDTILPFIVFREEPFQRILNWFKTKTIKELNGVFSKIPFEDLVSLEPYYFVNKTVGKQKNLNIVYKGFQYDFGVGGIHGSIDSGCYTPEEDELIVDIDVAGYYPSMSEKFNFEPEHLKGVYAEVHKEIKEERKLYPKKTPENTSMKLAGNGSYGKGGSEFSPLCDKQYVVQTCVNGQLLLCMLAETLTIELSFYEMLQINTDGLTMRIKKKDLELFRLICKRWESLTGLILEEAFYSKMVISNVNNYLAIYDYGGVKRKGTYEYELELHKNFSMLVIPKALEAYFVHGIDVQTFIYNHTDLYDFFKRTKVNKTDRLLTVVYDEDGNVVSDNEIQRITRYLISGEVVYTKETKKYHNVGQGISLIKEMPPIEPKDSKKLRDAYSFATIEQGYEGSFEEFKQLVKKIRHNNYEAGFLCTVINQMITDEEIKKIIYYPYYIAEVYKIINVIERNNGI</sequence>
<evidence type="ECO:0000313" key="3">
    <source>
        <dbReference type="EMBL" id="ALN97175.1"/>
    </source>
</evidence>
<dbReference type="GO" id="GO:0016787">
    <property type="term" value="F:hydrolase activity"/>
    <property type="evidence" value="ECO:0007669"/>
    <property type="project" value="UniProtKB-KW"/>
</dbReference>
<dbReference type="GO" id="GO:0004518">
    <property type="term" value="F:nuclease activity"/>
    <property type="evidence" value="ECO:0007669"/>
    <property type="project" value="UniProtKB-KW"/>
</dbReference>
<keyword evidence="2" id="KW-0378">Hydrolase</keyword>
<dbReference type="InterPro" id="IPR023211">
    <property type="entry name" value="DNA_pol_palm_dom_sf"/>
</dbReference>
<dbReference type="SUPFAM" id="SSF53098">
    <property type="entry name" value="Ribonuclease H-like"/>
    <property type="match status" value="1"/>
</dbReference>
<dbReference type="Proteomes" id="UP000221857">
    <property type="component" value="Segment"/>
</dbReference>
<dbReference type="RefSeq" id="YP_009594118.1">
    <property type="nucleotide sequence ID" value="NC_041872.1"/>
</dbReference>
<evidence type="ECO:0000256" key="1">
    <source>
        <dbReference type="ARBA" id="ARBA00022722"/>
    </source>
</evidence>
<dbReference type="InterPro" id="IPR012337">
    <property type="entry name" value="RNaseH-like_sf"/>
</dbReference>
<dbReference type="EMBL" id="KT876724">
    <property type="protein sequence ID" value="ALN97175.1"/>
    <property type="molecule type" value="Genomic_DNA"/>
</dbReference>
<name>A0A141HR64_9CAUD</name>
<keyword evidence="4" id="KW-1185">Reference proteome</keyword>
<reference evidence="3 4" key="1">
    <citation type="journal article" date="2016" name="PLoS ONE">
        <title>Comparative Genome Analysis Provides Insights into the Pathogenicity of Flavobacterium psychrophilum.</title>
        <authorList>
            <person name="Castillo D."/>
            <person name="Christiansen R.H."/>
            <person name="Dalsgaard I."/>
            <person name="Madsen L."/>
            <person name="Espejo R."/>
            <person name="Middelboe M."/>
        </authorList>
    </citation>
    <scope>NUCLEOTIDE SEQUENCE [LARGE SCALE GENOMIC DNA]</scope>
</reference>
<dbReference type="SUPFAM" id="SSF56672">
    <property type="entry name" value="DNA/RNA polymerases"/>
    <property type="match status" value="1"/>
</dbReference>
<dbReference type="InterPro" id="IPR043502">
    <property type="entry name" value="DNA/RNA_pol_sf"/>
</dbReference>
<dbReference type="GeneID" id="40069635"/>
<organism evidence="3 4">
    <name type="scientific">Flavobacterium phage FpV4</name>
    <dbReference type="NCBI Taxonomy" id="1740108"/>
    <lineage>
        <taxon>Viruses</taxon>
        <taxon>Duplodnaviria</taxon>
        <taxon>Heunggongvirae</taxon>
        <taxon>Uroviricota</taxon>
        <taxon>Caudoviricetes</taxon>
        <taxon>Fipvunavirus</taxon>
        <taxon>Fipvunavirus Fpv4</taxon>
    </lineage>
</organism>